<feature type="compositionally biased region" description="Basic and acidic residues" evidence="1">
    <location>
        <begin position="1"/>
        <end position="11"/>
    </location>
</feature>
<feature type="region of interest" description="Disordered" evidence="1">
    <location>
        <begin position="1"/>
        <end position="91"/>
    </location>
</feature>
<organism evidence="2 3">
    <name type="scientific">Gossypium barbadense</name>
    <name type="common">Sea Island cotton</name>
    <name type="synonym">Hibiscus barbadensis</name>
    <dbReference type="NCBI Taxonomy" id="3634"/>
    <lineage>
        <taxon>Eukaryota</taxon>
        <taxon>Viridiplantae</taxon>
        <taxon>Streptophyta</taxon>
        <taxon>Embryophyta</taxon>
        <taxon>Tracheophyta</taxon>
        <taxon>Spermatophyta</taxon>
        <taxon>Magnoliopsida</taxon>
        <taxon>eudicotyledons</taxon>
        <taxon>Gunneridae</taxon>
        <taxon>Pentapetalae</taxon>
        <taxon>rosids</taxon>
        <taxon>malvids</taxon>
        <taxon>Malvales</taxon>
        <taxon>Malvaceae</taxon>
        <taxon>Malvoideae</taxon>
        <taxon>Gossypium</taxon>
    </lineage>
</organism>
<name>A0A2P5W8F1_GOSBA</name>
<accession>A0A2P5W8F1</accession>
<dbReference type="EMBL" id="KZ668605">
    <property type="protein sequence ID" value="PPR87369.1"/>
    <property type="molecule type" value="Genomic_DNA"/>
</dbReference>
<feature type="compositionally biased region" description="Basic and acidic residues" evidence="1">
    <location>
        <begin position="49"/>
        <end position="91"/>
    </location>
</feature>
<evidence type="ECO:0000313" key="2">
    <source>
        <dbReference type="EMBL" id="PPR87369.1"/>
    </source>
</evidence>
<reference evidence="2 3" key="1">
    <citation type="submission" date="2015-01" db="EMBL/GenBank/DDBJ databases">
        <title>Genome of allotetraploid Gossypium barbadense reveals genomic plasticity and fiber elongation in cotton evolution.</title>
        <authorList>
            <person name="Chen X."/>
            <person name="Liu X."/>
            <person name="Zhao B."/>
            <person name="Zheng H."/>
            <person name="Hu Y."/>
            <person name="Lu G."/>
            <person name="Yang C."/>
            <person name="Chen J."/>
            <person name="Shan C."/>
            <person name="Zhang L."/>
            <person name="Zhou Y."/>
            <person name="Wang L."/>
            <person name="Guo W."/>
            <person name="Bai Y."/>
            <person name="Ruan J."/>
            <person name="Shangguan X."/>
            <person name="Mao Y."/>
            <person name="Jiang J."/>
            <person name="Zhu Y."/>
            <person name="Lei J."/>
            <person name="Kang H."/>
            <person name="Chen S."/>
            <person name="He X."/>
            <person name="Wang R."/>
            <person name="Wang Y."/>
            <person name="Chen J."/>
            <person name="Wang L."/>
            <person name="Yu S."/>
            <person name="Wang B."/>
            <person name="Wei J."/>
            <person name="Song S."/>
            <person name="Lu X."/>
            <person name="Gao Z."/>
            <person name="Gu W."/>
            <person name="Deng X."/>
            <person name="Ma D."/>
            <person name="Wang S."/>
            <person name="Liang W."/>
            <person name="Fang L."/>
            <person name="Cai C."/>
            <person name="Zhu X."/>
            <person name="Zhou B."/>
            <person name="Zhang Y."/>
            <person name="Chen Z."/>
            <person name="Xu S."/>
            <person name="Zhu R."/>
            <person name="Wang S."/>
            <person name="Zhang T."/>
            <person name="Zhao G."/>
        </authorList>
    </citation>
    <scope>NUCLEOTIDE SEQUENCE [LARGE SCALE GENOMIC DNA]</scope>
    <source>
        <strain evidence="3">cv. Xinhai21</strain>
        <tissue evidence="2">Leaf</tissue>
    </source>
</reference>
<sequence>MEESAKQKEEVGTLLQDVQMADSTDRHGHNPNIAKKASWKRVAPASAMGEKKEDWGRKKRKSPEDKIETRDKEIEREAETKKTEKRSQGRG</sequence>
<dbReference type="AlphaFoldDB" id="A0A2P5W8F1"/>
<gene>
    <name evidence="2" type="ORF">GOBAR_AA33323</name>
</gene>
<evidence type="ECO:0000256" key="1">
    <source>
        <dbReference type="SAM" id="MobiDB-lite"/>
    </source>
</evidence>
<proteinExistence type="predicted"/>
<evidence type="ECO:0000313" key="3">
    <source>
        <dbReference type="Proteomes" id="UP000239757"/>
    </source>
</evidence>
<dbReference type="Proteomes" id="UP000239757">
    <property type="component" value="Unassembled WGS sequence"/>
</dbReference>
<protein>
    <submittedName>
        <fullName evidence="2">Uncharacterized protein</fullName>
    </submittedName>
</protein>